<dbReference type="InterPro" id="IPR001790">
    <property type="entry name" value="Ribosomal_uL10"/>
</dbReference>
<evidence type="ECO:0000256" key="4">
    <source>
        <dbReference type="ARBA" id="ARBA00035202"/>
    </source>
</evidence>
<dbReference type="PROSITE" id="PS01109">
    <property type="entry name" value="RIBOSOMAL_L10"/>
    <property type="match status" value="1"/>
</dbReference>
<evidence type="ECO:0000256" key="3">
    <source>
        <dbReference type="ARBA" id="ARBA00023274"/>
    </source>
</evidence>
<comment type="similarity">
    <text evidence="1 5">Belongs to the universal ribosomal protein uL10 family.</text>
</comment>
<evidence type="ECO:0000256" key="1">
    <source>
        <dbReference type="ARBA" id="ARBA00008889"/>
    </source>
</evidence>
<keyword evidence="5" id="KW-0699">rRNA-binding</keyword>
<dbReference type="PANTHER" id="PTHR11560">
    <property type="entry name" value="39S RIBOSOMAL PROTEIN L10, MITOCHONDRIAL"/>
    <property type="match status" value="1"/>
</dbReference>
<evidence type="ECO:0000313" key="6">
    <source>
        <dbReference type="EMBL" id="KRT35555.1"/>
    </source>
</evidence>
<reference evidence="7" key="1">
    <citation type="submission" date="2012-09" db="EMBL/GenBank/DDBJ databases">
        <authorList>
            <person name="Weinstock G."/>
            <person name="Sodergren E."/>
            <person name="Clifton S."/>
            <person name="Fulton L."/>
            <person name="Fulton B."/>
            <person name="Courtney L."/>
            <person name="Fronick C."/>
            <person name="Harrison M."/>
            <person name="Strong C."/>
            <person name="Farmer C."/>
            <person name="Delehaunty K."/>
            <person name="Markovic C."/>
            <person name="Hall O."/>
            <person name="Minx P."/>
            <person name="Tomlinson C."/>
            <person name="Mitreva M."/>
            <person name="Nelson J."/>
            <person name="Hou S."/>
            <person name="Wollam A."/>
            <person name="Pepin K.H."/>
            <person name="Johnson M."/>
            <person name="Bhonagiri V."/>
            <person name="Nash W.E."/>
            <person name="Suruliraj S."/>
            <person name="Warren W."/>
            <person name="Chinwalla A."/>
            <person name="Mardis E.R."/>
            <person name="Wilson R.K."/>
        </authorList>
    </citation>
    <scope>NUCLEOTIDE SEQUENCE [LARGE SCALE GENOMIC DNA]</scope>
    <source>
        <strain evidence="7">OS1</strain>
    </source>
</reference>
<gene>
    <name evidence="5" type="primary">rplJ</name>
    <name evidence="6" type="ORF">HMPREF1705_02788</name>
</gene>
<evidence type="ECO:0000313" key="7">
    <source>
        <dbReference type="Proteomes" id="UP000005273"/>
    </source>
</evidence>
<dbReference type="InterPro" id="IPR043141">
    <property type="entry name" value="Ribosomal_uL10-like_sf"/>
</dbReference>
<dbReference type="eggNOG" id="COG0244">
    <property type="taxonomic scope" value="Bacteria"/>
</dbReference>
<sequence>MMIRLLVNAREPYFFKKGGEGMPSKANVQELQELTGLLQGSQAVFFCEYKGLTVEQIGQIRAKIREAQGLMRIAKNTLFSLALKEVGLPVPEEMLSGPNVFTIAYGDPVVVAKTLTDYIKTTKSEALKIKGALLEQRLLGPEDVSVLATLPSRDVLLAQVLGTMEAPIRGLVTVLSGNIRGLVTCLDQIAKAKEKEAA</sequence>
<keyword evidence="5" id="KW-0694">RNA-binding</keyword>
<name>A0A0T5XB18_9BACT</name>
<dbReference type="GO" id="GO:0070180">
    <property type="term" value="F:large ribosomal subunit rRNA binding"/>
    <property type="evidence" value="ECO:0007669"/>
    <property type="project" value="UniProtKB-UniRule"/>
</dbReference>
<accession>A0A0T5XB18</accession>
<proteinExistence type="inferred from homology"/>
<dbReference type="GO" id="GO:0003735">
    <property type="term" value="F:structural constituent of ribosome"/>
    <property type="evidence" value="ECO:0007669"/>
    <property type="project" value="InterPro"/>
</dbReference>
<dbReference type="HAMAP" id="MF_00362">
    <property type="entry name" value="Ribosomal_uL10"/>
    <property type="match status" value="1"/>
</dbReference>
<evidence type="ECO:0000256" key="5">
    <source>
        <dbReference type="HAMAP-Rule" id="MF_00362"/>
    </source>
</evidence>
<evidence type="ECO:0000256" key="2">
    <source>
        <dbReference type="ARBA" id="ARBA00022980"/>
    </source>
</evidence>
<protein>
    <recommendedName>
        <fullName evidence="4 5">Large ribosomal subunit protein uL10</fullName>
    </recommendedName>
</protein>
<comment type="function">
    <text evidence="5">Forms part of the ribosomal stalk, playing a central role in the interaction of the ribosome with GTP-bound translation factors.</text>
</comment>
<dbReference type="GO" id="GO:0006412">
    <property type="term" value="P:translation"/>
    <property type="evidence" value="ECO:0007669"/>
    <property type="project" value="UniProtKB-UniRule"/>
</dbReference>
<dbReference type="Gene3D" id="3.30.70.1730">
    <property type="match status" value="1"/>
</dbReference>
<comment type="subunit">
    <text evidence="5">Part of the ribosomal stalk of the 50S ribosomal subunit. The N-terminus interacts with L11 and the large rRNA to form the base of the stalk. The C-terminus forms an elongated spine to which L12 dimers bind in a sequential fashion forming a multimeric L10(L12)X complex.</text>
</comment>
<keyword evidence="3 5" id="KW-0687">Ribonucleoprotein</keyword>
<dbReference type="AlphaFoldDB" id="A0A0T5XB18"/>
<dbReference type="GO" id="GO:0015934">
    <property type="term" value="C:large ribosomal subunit"/>
    <property type="evidence" value="ECO:0007669"/>
    <property type="project" value="InterPro"/>
</dbReference>
<dbReference type="SUPFAM" id="SSF160369">
    <property type="entry name" value="Ribosomal protein L10-like"/>
    <property type="match status" value="1"/>
</dbReference>
<dbReference type="NCBIfam" id="NF000955">
    <property type="entry name" value="PRK00099.1-1"/>
    <property type="match status" value="1"/>
</dbReference>
<dbReference type="Pfam" id="PF00466">
    <property type="entry name" value="Ribosomal_L10"/>
    <property type="match status" value="1"/>
</dbReference>
<comment type="caution">
    <text evidence="6">The sequence shown here is derived from an EMBL/GenBank/DDBJ whole genome shotgun (WGS) entry which is preliminary data.</text>
</comment>
<organism evidence="6 7">
    <name type="scientific">Acetomicrobium hydrogeniformans ATCC BAA-1850</name>
    <dbReference type="NCBI Taxonomy" id="592015"/>
    <lineage>
        <taxon>Bacteria</taxon>
        <taxon>Thermotogati</taxon>
        <taxon>Synergistota</taxon>
        <taxon>Synergistia</taxon>
        <taxon>Synergistales</taxon>
        <taxon>Acetomicrobiaceae</taxon>
        <taxon>Acetomicrobium</taxon>
    </lineage>
</organism>
<dbReference type="CDD" id="cd05797">
    <property type="entry name" value="Ribosomal_L10"/>
    <property type="match status" value="1"/>
</dbReference>
<dbReference type="Proteomes" id="UP000005273">
    <property type="component" value="Unassembled WGS sequence"/>
</dbReference>
<dbReference type="InterPro" id="IPR047865">
    <property type="entry name" value="Ribosomal_uL10_bac_type"/>
</dbReference>
<dbReference type="InterPro" id="IPR002363">
    <property type="entry name" value="Ribosomal_uL10_CS_bac"/>
</dbReference>
<dbReference type="Gene3D" id="6.10.250.290">
    <property type="match status" value="1"/>
</dbReference>
<dbReference type="EMBL" id="ACJX03000001">
    <property type="protein sequence ID" value="KRT35555.1"/>
    <property type="molecule type" value="Genomic_DNA"/>
</dbReference>
<keyword evidence="7" id="KW-1185">Reference proteome</keyword>
<keyword evidence="2 5" id="KW-0689">Ribosomal protein</keyword>
<dbReference type="STRING" id="592015.HMPREF1705_02788"/>
<dbReference type="InterPro" id="IPR022973">
    <property type="entry name" value="Ribosomal_uL10_bac"/>
</dbReference>